<evidence type="ECO:0000313" key="2">
    <source>
        <dbReference type="Proteomes" id="UP001304243"/>
    </source>
</evidence>
<proteinExistence type="predicted"/>
<evidence type="ECO:0008006" key="3">
    <source>
        <dbReference type="Google" id="ProtNLM"/>
    </source>
</evidence>
<protein>
    <recommendedName>
        <fullName evidence="3">Endonuclease/exonuclease/phosphatase domain-containing protein</fullName>
    </recommendedName>
</protein>
<accession>A0AAN7D9I9</accession>
<dbReference type="EMBL" id="JASEJX010000016">
    <property type="protein sequence ID" value="KAK4513362.1"/>
    <property type="molecule type" value="Genomic_DNA"/>
</dbReference>
<organism evidence="1 2">
    <name type="scientific">Mucor velutinosus</name>
    <dbReference type="NCBI Taxonomy" id="708070"/>
    <lineage>
        <taxon>Eukaryota</taxon>
        <taxon>Fungi</taxon>
        <taxon>Fungi incertae sedis</taxon>
        <taxon>Mucoromycota</taxon>
        <taxon>Mucoromycotina</taxon>
        <taxon>Mucoromycetes</taxon>
        <taxon>Mucorales</taxon>
        <taxon>Mucorineae</taxon>
        <taxon>Mucoraceae</taxon>
        <taxon>Mucor</taxon>
    </lineage>
</organism>
<dbReference type="GeneID" id="89949043"/>
<dbReference type="Proteomes" id="UP001304243">
    <property type="component" value="Unassembled WGS sequence"/>
</dbReference>
<dbReference type="RefSeq" id="XP_064680028.1">
    <property type="nucleotide sequence ID" value="XM_064824651.1"/>
</dbReference>
<gene>
    <name evidence="1" type="ORF">ATC70_005357</name>
</gene>
<comment type="caution">
    <text evidence="1">The sequence shown here is derived from an EMBL/GenBank/DDBJ whole genome shotgun (WGS) entry which is preliminary data.</text>
</comment>
<name>A0AAN7D9I9_9FUNG</name>
<keyword evidence="2" id="KW-1185">Reference proteome</keyword>
<reference evidence="1 2" key="1">
    <citation type="submission" date="2022-11" db="EMBL/GenBank/DDBJ databases">
        <title>Mucor velutinosus strain NIH1002 WGS.</title>
        <authorList>
            <person name="Subramanian P."/>
            <person name="Mullikin J.C."/>
            <person name="Segre J.A."/>
            <person name="Zelazny A.M."/>
        </authorList>
    </citation>
    <scope>NUCLEOTIDE SEQUENCE [LARGE SCALE GENOMIC DNA]</scope>
    <source>
        <strain evidence="1 2">NIH1002</strain>
    </source>
</reference>
<dbReference type="AlphaFoldDB" id="A0AAN7D9I9"/>
<sequence>MIVGDFNYNFRHYPSAIIHNKLQDFEFITNLHLDHPHPIEPTPVTSTDSPITPIILDCNDPSNMPPSTQAQWLWHAMLQQYYQECSHRLQPDPSLPGSTGGRHRSTIDYMYEAPPRLTNFLHTSNVEFIGPQWTNHAMLSLHFRMRNTNQGRGLW</sequence>
<evidence type="ECO:0000313" key="1">
    <source>
        <dbReference type="EMBL" id="KAK4513362.1"/>
    </source>
</evidence>